<feature type="domain" description="HTH deoR-type" evidence="7">
    <location>
        <begin position="3"/>
        <end position="58"/>
    </location>
</feature>
<accession>A0A6M5UKK7</accession>
<protein>
    <recommendedName>
        <fullName evidence="1">Lactose phosphotransferase system repressor</fullName>
    </recommendedName>
</protein>
<dbReference type="OrthoDB" id="7688673at2"/>
<organism evidence="8 9">
    <name type="scientific">Cellulosimicrobium protaetiae</name>
    <dbReference type="NCBI Taxonomy" id="2587808"/>
    <lineage>
        <taxon>Bacteria</taxon>
        <taxon>Bacillati</taxon>
        <taxon>Actinomycetota</taxon>
        <taxon>Actinomycetes</taxon>
        <taxon>Micrococcales</taxon>
        <taxon>Promicromonosporaceae</taxon>
        <taxon>Cellulosimicrobium</taxon>
    </lineage>
</organism>
<keyword evidence="2" id="KW-0678">Repressor</keyword>
<keyword evidence="3" id="KW-0805">Transcription regulation</keyword>
<dbReference type="SUPFAM" id="SSF46785">
    <property type="entry name" value="Winged helix' DNA-binding domain"/>
    <property type="match status" value="1"/>
</dbReference>
<gene>
    <name evidence="8" type="ORF">FIC82_020305</name>
</gene>
<dbReference type="RefSeq" id="WP_154800674.1">
    <property type="nucleotide sequence ID" value="NZ_CP052758.1"/>
</dbReference>
<dbReference type="InterPro" id="IPR036390">
    <property type="entry name" value="WH_DNA-bd_sf"/>
</dbReference>
<dbReference type="InterPro" id="IPR037171">
    <property type="entry name" value="NagB/RpiA_transferase-like"/>
</dbReference>
<keyword evidence="9" id="KW-1185">Reference proteome</keyword>
<dbReference type="Gene3D" id="1.10.10.10">
    <property type="entry name" value="Winged helix-like DNA-binding domain superfamily/Winged helix DNA-binding domain"/>
    <property type="match status" value="1"/>
</dbReference>
<dbReference type="InterPro" id="IPR050313">
    <property type="entry name" value="Carb_Metab_HTH_regulators"/>
</dbReference>
<dbReference type="PANTHER" id="PTHR30363">
    <property type="entry name" value="HTH-TYPE TRANSCRIPTIONAL REGULATOR SRLR-RELATED"/>
    <property type="match status" value="1"/>
</dbReference>
<dbReference type="PANTHER" id="PTHR30363:SF4">
    <property type="entry name" value="GLYCEROL-3-PHOSPHATE REGULON REPRESSOR"/>
    <property type="match status" value="1"/>
</dbReference>
<reference evidence="8 9" key="1">
    <citation type="journal article" date="2022" name="Int. J. Syst. Evol. Microbiol.">
        <title>Cellulosimicrobium protaetiae sp. nov., isolated from the gut of the larva of Protaetia brevitarsis seulensis.</title>
        <authorList>
            <person name="Le Han H."/>
            <person name="Nguyen T.T.H."/>
            <person name="Li Z."/>
            <person name="Shin N.R."/>
            <person name="Kim S.G."/>
        </authorList>
    </citation>
    <scope>NUCLEOTIDE SEQUENCE [LARGE SCALE GENOMIC DNA]</scope>
    <source>
        <strain evidence="8 9">BI34</strain>
    </source>
</reference>
<dbReference type="Pfam" id="PF08220">
    <property type="entry name" value="HTH_DeoR"/>
    <property type="match status" value="1"/>
</dbReference>
<dbReference type="SMART" id="SM00420">
    <property type="entry name" value="HTH_DEOR"/>
    <property type="match status" value="1"/>
</dbReference>
<geneLocation type="plasmid" evidence="8 9">
    <name>pCPRO01</name>
</geneLocation>
<dbReference type="InterPro" id="IPR036388">
    <property type="entry name" value="WH-like_DNA-bd_sf"/>
</dbReference>
<dbReference type="GO" id="GO:0003700">
    <property type="term" value="F:DNA-binding transcription factor activity"/>
    <property type="evidence" value="ECO:0007669"/>
    <property type="project" value="InterPro"/>
</dbReference>
<evidence type="ECO:0000256" key="3">
    <source>
        <dbReference type="ARBA" id="ARBA00023015"/>
    </source>
</evidence>
<evidence type="ECO:0000256" key="2">
    <source>
        <dbReference type="ARBA" id="ARBA00022491"/>
    </source>
</evidence>
<dbReference type="PROSITE" id="PS00894">
    <property type="entry name" value="HTH_DEOR_1"/>
    <property type="match status" value="1"/>
</dbReference>
<dbReference type="InterPro" id="IPR014036">
    <property type="entry name" value="DeoR-like_C"/>
</dbReference>
<comment type="function">
    <text evidence="6">Repressor of the lactose catabolism operon. Galactose-6-phosphate is the inducer.</text>
</comment>
<dbReference type="InterPro" id="IPR018356">
    <property type="entry name" value="Tscrpt_reg_HTH_DeoR_CS"/>
</dbReference>
<dbReference type="Pfam" id="PF00455">
    <property type="entry name" value="DeoRC"/>
    <property type="match status" value="1"/>
</dbReference>
<dbReference type="PROSITE" id="PS51000">
    <property type="entry name" value="HTH_DEOR_2"/>
    <property type="match status" value="1"/>
</dbReference>
<evidence type="ECO:0000313" key="9">
    <source>
        <dbReference type="Proteomes" id="UP000451354"/>
    </source>
</evidence>
<keyword evidence="5" id="KW-0804">Transcription</keyword>
<dbReference type="Proteomes" id="UP000451354">
    <property type="component" value="Plasmid pCPRO01"/>
</dbReference>
<sequence length="286" mass="30081">MRASQRQNHILTRLRADGAVRITELAADLAVSDVTIRRDLGELEAQDVLRRVYGGAVLSAQRGTLSRERPTGPDHVPRTLRSIVAVAEQFITPGTSIALGDGKISTLLAQRIAANPGLRPLIAVTNSPSLARVLAQGPQPRVQIVRTGGSCVPAALAPRVAHAGTTATLTALAFIEVAAVSSARGLEAASPEAAEANRALLDAAARTIVLLSCTSGEHGPGLTTFASVKSVDAIVTDAHPPELDEDRQVAELIMTDVSCRRKRRGAAADPAIRIADEFGPVRRFAR</sequence>
<evidence type="ECO:0000259" key="7">
    <source>
        <dbReference type="PROSITE" id="PS51000"/>
    </source>
</evidence>
<dbReference type="SMART" id="SM01134">
    <property type="entry name" value="DeoRC"/>
    <property type="match status" value="1"/>
</dbReference>
<keyword evidence="4" id="KW-0238">DNA-binding</keyword>
<dbReference type="GO" id="GO:0003677">
    <property type="term" value="F:DNA binding"/>
    <property type="evidence" value="ECO:0007669"/>
    <property type="project" value="UniProtKB-KW"/>
</dbReference>
<evidence type="ECO:0000256" key="6">
    <source>
        <dbReference type="ARBA" id="ARBA00024937"/>
    </source>
</evidence>
<dbReference type="SUPFAM" id="SSF100950">
    <property type="entry name" value="NagB/RpiA/CoA transferase-like"/>
    <property type="match status" value="1"/>
</dbReference>
<evidence type="ECO:0000256" key="4">
    <source>
        <dbReference type="ARBA" id="ARBA00023125"/>
    </source>
</evidence>
<dbReference type="AlphaFoldDB" id="A0A6M5UKK7"/>
<dbReference type="PRINTS" id="PR00037">
    <property type="entry name" value="HTHLACR"/>
</dbReference>
<dbReference type="InterPro" id="IPR001034">
    <property type="entry name" value="DeoR_HTH"/>
</dbReference>
<dbReference type="KEGG" id="cprt:FIC82_020305"/>
<keyword evidence="8" id="KW-0614">Plasmid</keyword>
<dbReference type="EMBL" id="CP052758">
    <property type="protein sequence ID" value="QJW38730.1"/>
    <property type="molecule type" value="Genomic_DNA"/>
</dbReference>
<proteinExistence type="predicted"/>
<evidence type="ECO:0000256" key="5">
    <source>
        <dbReference type="ARBA" id="ARBA00023163"/>
    </source>
</evidence>
<evidence type="ECO:0000256" key="1">
    <source>
        <dbReference type="ARBA" id="ARBA00021390"/>
    </source>
</evidence>
<evidence type="ECO:0000313" key="8">
    <source>
        <dbReference type="EMBL" id="QJW38730.1"/>
    </source>
</evidence>
<name>A0A6M5UKK7_9MICO</name>